<dbReference type="Pfam" id="PF03649">
    <property type="entry name" value="UPF0014"/>
    <property type="match status" value="1"/>
</dbReference>
<feature type="region of interest" description="Disordered" evidence="6">
    <location>
        <begin position="160"/>
        <end position="187"/>
    </location>
</feature>
<dbReference type="PANTHER" id="PTHR30028">
    <property type="entry name" value="UPF0014 INNER MEMBRANE PROTEIN YBBM-RELATED"/>
    <property type="match status" value="1"/>
</dbReference>
<sequence length="210" mass="21610">MTAGLSVPGWGGVAMSLALVAVAAAIAYRQQLHLTRELLVAAARAGIQLVAVGAILLVLFRHTGLPGALGWVLLMVVVAGKVAARRGAGLPHAARAATIGVATGSGITPTSDRHRHGGDMRTTDDVSPPASVRPHIPAPYARWKRARKDTVIVGAMETVEPDLDTTNPGRMDSALPQRLPPGSRNDDAPVVSPVTVCPPSAPGCQVSAGR</sequence>
<dbReference type="PANTHER" id="PTHR30028:SF0">
    <property type="entry name" value="PROTEIN ALUMINUM SENSITIVE 3"/>
    <property type="match status" value="1"/>
</dbReference>
<keyword evidence="3 7" id="KW-0812">Transmembrane</keyword>
<name>A0ABW6NTV5_9NOCA</name>
<dbReference type="Proteomes" id="UP001601521">
    <property type="component" value="Unassembled WGS sequence"/>
</dbReference>
<comment type="caution">
    <text evidence="8">The sequence shown here is derived from an EMBL/GenBank/DDBJ whole genome shotgun (WGS) entry which is preliminary data.</text>
</comment>
<feature type="transmembrane region" description="Helical" evidence="7">
    <location>
        <begin position="38"/>
        <end position="59"/>
    </location>
</feature>
<evidence type="ECO:0000256" key="3">
    <source>
        <dbReference type="ARBA" id="ARBA00022692"/>
    </source>
</evidence>
<proteinExistence type="inferred from homology"/>
<dbReference type="EMBL" id="JBIALX010000031">
    <property type="protein sequence ID" value="MFF0458565.1"/>
    <property type="molecule type" value="Genomic_DNA"/>
</dbReference>
<evidence type="ECO:0000256" key="5">
    <source>
        <dbReference type="ARBA" id="ARBA00023136"/>
    </source>
</evidence>
<comment type="subcellular location">
    <subcellularLocation>
        <location evidence="1">Membrane</location>
        <topology evidence="1">Multi-pass membrane protein</topology>
    </subcellularLocation>
</comment>
<evidence type="ECO:0000256" key="1">
    <source>
        <dbReference type="ARBA" id="ARBA00004141"/>
    </source>
</evidence>
<keyword evidence="4 7" id="KW-1133">Transmembrane helix</keyword>
<reference evidence="8 9" key="1">
    <citation type="submission" date="2024-10" db="EMBL/GenBank/DDBJ databases">
        <title>The Natural Products Discovery Center: Release of the First 8490 Sequenced Strains for Exploring Actinobacteria Biosynthetic Diversity.</title>
        <authorList>
            <person name="Kalkreuter E."/>
            <person name="Kautsar S.A."/>
            <person name="Yang D."/>
            <person name="Bader C.D."/>
            <person name="Teijaro C.N."/>
            <person name="Fluegel L."/>
            <person name="Davis C.M."/>
            <person name="Simpson J.R."/>
            <person name="Lauterbach L."/>
            <person name="Steele A.D."/>
            <person name="Gui C."/>
            <person name="Meng S."/>
            <person name="Li G."/>
            <person name="Viehrig K."/>
            <person name="Ye F."/>
            <person name="Su P."/>
            <person name="Kiefer A.F."/>
            <person name="Nichols A."/>
            <person name="Cepeda A.J."/>
            <person name="Yan W."/>
            <person name="Fan B."/>
            <person name="Jiang Y."/>
            <person name="Adhikari A."/>
            <person name="Zheng C.-J."/>
            <person name="Schuster L."/>
            <person name="Cowan T.M."/>
            <person name="Smanski M.J."/>
            <person name="Chevrette M.G."/>
            <person name="De Carvalho L.P.S."/>
            <person name="Shen B."/>
        </authorList>
    </citation>
    <scope>NUCLEOTIDE SEQUENCE [LARGE SCALE GENOMIC DNA]</scope>
    <source>
        <strain evidence="8 9">NPDC004550</strain>
    </source>
</reference>
<evidence type="ECO:0000256" key="6">
    <source>
        <dbReference type="SAM" id="MobiDB-lite"/>
    </source>
</evidence>
<comment type="similarity">
    <text evidence="2">Belongs to the UPF0014 family.</text>
</comment>
<organism evidence="8 9">
    <name type="scientific">Nocardia africana</name>
    <dbReference type="NCBI Taxonomy" id="134964"/>
    <lineage>
        <taxon>Bacteria</taxon>
        <taxon>Bacillati</taxon>
        <taxon>Actinomycetota</taxon>
        <taxon>Actinomycetes</taxon>
        <taxon>Mycobacteriales</taxon>
        <taxon>Nocardiaceae</taxon>
        <taxon>Nocardia</taxon>
    </lineage>
</organism>
<evidence type="ECO:0000313" key="8">
    <source>
        <dbReference type="EMBL" id="MFF0458565.1"/>
    </source>
</evidence>
<dbReference type="InterPro" id="IPR005226">
    <property type="entry name" value="UPF0014_fam"/>
</dbReference>
<feature type="transmembrane region" description="Helical" evidence="7">
    <location>
        <begin position="65"/>
        <end position="84"/>
    </location>
</feature>
<evidence type="ECO:0000256" key="7">
    <source>
        <dbReference type="SAM" id="Phobius"/>
    </source>
</evidence>
<evidence type="ECO:0000256" key="4">
    <source>
        <dbReference type="ARBA" id="ARBA00022989"/>
    </source>
</evidence>
<gene>
    <name evidence="8" type="ORF">ACFYTH_34890</name>
</gene>
<keyword evidence="5 7" id="KW-0472">Membrane</keyword>
<dbReference type="RefSeq" id="WP_387256188.1">
    <property type="nucleotide sequence ID" value="NZ_JBIALX010000031.1"/>
</dbReference>
<evidence type="ECO:0000313" key="9">
    <source>
        <dbReference type="Proteomes" id="UP001601521"/>
    </source>
</evidence>
<feature type="transmembrane region" description="Helical" evidence="7">
    <location>
        <begin position="6"/>
        <end position="26"/>
    </location>
</feature>
<protein>
    <submittedName>
        <fullName evidence="8">ABC transporter permease</fullName>
    </submittedName>
</protein>
<keyword evidence="9" id="KW-1185">Reference proteome</keyword>
<evidence type="ECO:0000256" key="2">
    <source>
        <dbReference type="ARBA" id="ARBA00005268"/>
    </source>
</evidence>
<accession>A0ABW6NTV5</accession>
<feature type="region of interest" description="Disordered" evidence="6">
    <location>
        <begin position="104"/>
        <end position="136"/>
    </location>
</feature>